<evidence type="ECO:0000256" key="1">
    <source>
        <dbReference type="SAM" id="Coils"/>
    </source>
</evidence>
<dbReference type="Pfam" id="PF06580">
    <property type="entry name" value="His_kinase"/>
    <property type="match status" value="1"/>
</dbReference>
<dbReference type="EMBL" id="VORW01000041">
    <property type="protein sequence ID" value="TXE01608.1"/>
    <property type="molecule type" value="Genomic_DNA"/>
</dbReference>
<feature type="transmembrane region" description="Helical" evidence="2">
    <location>
        <begin position="134"/>
        <end position="153"/>
    </location>
</feature>
<dbReference type="OrthoDB" id="823532at2"/>
<gene>
    <name evidence="4" type="ORF">ESV85_22050</name>
</gene>
<evidence type="ECO:0000256" key="2">
    <source>
        <dbReference type="SAM" id="Phobius"/>
    </source>
</evidence>
<proteinExistence type="predicted"/>
<dbReference type="RefSeq" id="WP_146921504.1">
    <property type="nucleotide sequence ID" value="NZ_VORW01000041.1"/>
</dbReference>
<organism evidence="4 5">
    <name type="scientific">Algoriphagus aquimarinus</name>
    <dbReference type="NCBI Taxonomy" id="237018"/>
    <lineage>
        <taxon>Bacteria</taxon>
        <taxon>Pseudomonadati</taxon>
        <taxon>Bacteroidota</taxon>
        <taxon>Cytophagia</taxon>
        <taxon>Cytophagales</taxon>
        <taxon>Cyclobacteriaceae</taxon>
        <taxon>Algoriphagus</taxon>
    </lineage>
</organism>
<feature type="transmembrane region" description="Helical" evidence="2">
    <location>
        <begin position="96"/>
        <end position="114"/>
    </location>
</feature>
<protein>
    <recommendedName>
        <fullName evidence="3">Signal transduction histidine kinase internal region domain-containing protein</fullName>
    </recommendedName>
</protein>
<dbReference type="GO" id="GO:0016020">
    <property type="term" value="C:membrane"/>
    <property type="evidence" value="ECO:0007669"/>
    <property type="project" value="InterPro"/>
</dbReference>
<sequence>MKPTSQKSKRQEPGTYDTWVGTTGKVLSKTQKNPITYLGISWVVYTLTDIFSRELLDIEYSFSVVGVNLIFSFSISLIFFYSIFSGLRDIKHNYQKLLWAIICLFILLILKIAADVSLVSQNYPPMHYWVYGSLRIVTCILVVFPMWALTLIAENYEQKLEKQQEAQRLELENRTLKYNPHLFLNILNDINGKAARLSKPLFDDLTHLNNFFSYALNDEKEKNSLIIQLDVVKSFLHCQDLRFGSSMYLVNKVIVEPSLLTKSINFPENGLIDLVHNMYIHGDLSDPKHPGRLEVKLLIDREIDCPVLTFHSVNKINTNGTVGQGGFGNKATGEFLKQLFPSSRWRETVERNVYELEITIFFN</sequence>
<keyword evidence="1" id="KW-0175">Coiled coil</keyword>
<feature type="transmembrane region" description="Helical" evidence="2">
    <location>
        <begin position="64"/>
        <end position="84"/>
    </location>
</feature>
<evidence type="ECO:0000259" key="3">
    <source>
        <dbReference type="Pfam" id="PF06580"/>
    </source>
</evidence>
<keyword evidence="2" id="KW-1133">Transmembrane helix</keyword>
<dbReference type="InterPro" id="IPR010559">
    <property type="entry name" value="Sig_transdc_His_kin_internal"/>
</dbReference>
<evidence type="ECO:0000313" key="4">
    <source>
        <dbReference type="EMBL" id="TXE01608.1"/>
    </source>
</evidence>
<accession>A0A5C7A7L1</accession>
<dbReference type="GO" id="GO:0000155">
    <property type="term" value="F:phosphorelay sensor kinase activity"/>
    <property type="evidence" value="ECO:0007669"/>
    <property type="project" value="InterPro"/>
</dbReference>
<dbReference type="AlphaFoldDB" id="A0A5C7A7L1"/>
<keyword evidence="2" id="KW-0812">Transmembrane</keyword>
<keyword evidence="2" id="KW-0472">Membrane</keyword>
<feature type="transmembrane region" description="Helical" evidence="2">
    <location>
        <begin position="35"/>
        <end position="52"/>
    </location>
</feature>
<comment type="caution">
    <text evidence="4">The sequence shown here is derived from an EMBL/GenBank/DDBJ whole genome shotgun (WGS) entry which is preliminary data.</text>
</comment>
<name>A0A5C7A7L1_9BACT</name>
<reference evidence="4 5" key="1">
    <citation type="submission" date="2019-08" db="EMBL/GenBank/DDBJ databases">
        <title>Genomes sequence of Algoriphagus aquimarinus ACAM450.</title>
        <authorList>
            <person name="Bowman J.P."/>
        </authorList>
    </citation>
    <scope>NUCLEOTIDE SEQUENCE [LARGE SCALE GENOMIC DNA]</scope>
    <source>
        <strain evidence="4 5">ACAM 450</strain>
    </source>
</reference>
<evidence type="ECO:0000313" key="5">
    <source>
        <dbReference type="Proteomes" id="UP000321935"/>
    </source>
</evidence>
<feature type="coiled-coil region" evidence="1">
    <location>
        <begin position="152"/>
        <end position="179"/>
    </location>
</feature>
<dbReference type="Proteomes" id="UP000321935">
    <property type="component" value="Unassembled WGS sequence"/>
</dbReference>
<feature type="domain" description="Signal transduction histidine kinase internal region" evidence="3">
    <location>
        <begin position="171"/>
        <end position="245"/>
    </location>
</feature>